<dbReference type="AlphaFoldDB" id="A0A834M753"/>
<feature type="compositionally biased region" description="Polar residues" evidence="1">
    <location>
        <begin position="95"/>
        <end position="114"/>
    </location>
</feature>
<keyword evidence="3" id="KW-1185">Reference proteome</keyword>
<evidence type="ECO:0000313" key="2">
    <source>
        <dbReference type="EMBL" id="KAF7269055.1"/>
    </source>
</evidence>
<feature type="region of interest" description="Disordered" evidence="1">
    <location>
        <begin position="60"/>
        <end position="115"/>
    </location>
</feature>
<dbReference type="EMBL" id="JAACXV010014266">
    <property type="protein sequence ID" value="KAF7269055.1"/>
    <property type="molecule type" value="Genomic_DNA"/>
</dbReference>
<accession>A0A834M753</accession>
<evidence type="ECO:0000256" key="1">
    <source>
        <dbReference type="SAM" id="MobiDB-lite"/>
    </source>
</evidence>
<reference evidence="2" key="1">
    <citation type="submission" date="2020-08" db="EMBL/GenBank/DDBJ databases">
        <title>Genome sequencing and assembly of the red palm weevil Rhynchophorus ferrugineus.</title>
        <authorList>
            <person name="Dias G.B."/>
            <person name="Bergman C.M."/>
            <person name="Manee M."/>
        </authorList>
    </citation>
    <scope>NUCLEOTIDE SEQUENCE</scope>
    <source>
        <strain evidence="2">AA-2017</strain>
        <tissue evidence="2">Whole larva</tissue>
    </source>
</reference>
<dbReference type="Proteomes" id="UP000625711">
    <property type="component" value="Unassembled WGS sequence"/>
</dbReference>
<evidence type="ECO:0000313" key="3">
    <source>
        <dbReference type="Proteomes" id="UP000625711"/>
    </source>
</evidence>
<protein>
    <submittedName>
        <fullName evidence="2">Uncharacterized protein</fullName>
    </submittedName>
</protein>
<sequence length="212" mass="24390">MELFTFAILIRETAMEKINKQIEQVSFSHLAVGTKHHRTIAKHPAKQNTIGNPNKARICPRPVSPPHPEKLPKSSGSGTLREGVVHHRRRPPARATSSTIARRSGLDEQNNLSDPDSWPTLGINLFREQKQKNPRRNKLFTAIWLCRSDVYSRERAIVFFRRLTKLAKEKRRDVGRFGPVWTCQKKPSFATIVRLSLNGLRSALFWSDWEVH</sequence>
<comment type="caution">
    <text evidence="2">The sequence shown here is derived from an EMBL/GenBank/DDBJ whole genome shotgun (WGS) entry which is preliminary data.</text>
</comment>
<organism evidence="2 3">
    <name type="scientific">Rhynchophorus ferrugineus</name>
    <name type="common">Red palm weevil</name>
    <name type="synonym">Curculio ferrugineus</name>
    <dbReference type="NCBI Taxonomy" id="354439"/>
    <lineage>
        <taxon>Eukaryota</taxon>
        <taxon>Metazoa</taxon>
        <taxon>Ecdysozoa</taxon>
        <taxon>Arthropoda</taxon>
        <taxon>Hexapoda</taxon>
        <taxon>Insecta</taxon>
        <taxon>Pterygota</taxon>
        <taxon>Neoptera</taxon>
        <taxon>Endopterygota</taxon>
        <taxon>Coleoptera</taxon>
        <taxon>Polyphaga</taxon>
        <taxon>Cucujiformia</taxon>
        <taxon>Curculionidae</taxon>
        <taxon>Dryophthorinae</taxon>
        <taxon>Rhynchophorus</taxon>
    </lineage>
</organism>
<gene>
    <name evidence="2" type="ORF">GWI33_017882</name>
</gene>
<name>A0A834M753_RHYFE</name>
<proteinExistence type="predicted"/>